<proteinExistence type="predicted"/>
<accession>A0AAE1YYA9</accession>
<protein>
    <submittedName>
        <fullName evidence="1">Uncharacterized protein</fullName>
    </submittedName>
</protein>
<evidence type="ECO:0000313" key="1">
    <source>
        <dbReference type="EMBL" id="KAK4438519.1"/>
    </source>
</evidence>
<gene>
    <name evidence="1" type="ORF">Salat_0186300</name>
</gene>
<keyword evidence="2" id="KW-1185">Reference proteome</keyword>
<organism evidence="1 2">
    <name type="scientific">Sesamum alatum</name>
    <dbReference type="NCBI Taxonomy" id="300844"/>
    <lineage>
        <taxon>Eukaryota</taxon>
        <taxon>Viridiplantae</taxon>
        <taxon>Streptophyta</taxon>
        <taxon>Embryophyta</taxon>
        <taxon>Tracheophyta</taxon>
        <taxon>Spermatophyta</taxon>
        <taxon>Magnoliopsida</taxon>
        <taxon>eudicotyledons</taxon>
        <taxon>Gunneridae</taxon>
        <taxon>Pentapetalae</taxon>
        <taxon>asterids</taxon>
        <taxon>lamiids</taxon>
        <taxon>Lamiales</taxon>
        <taxon>Pedaliaceae</taxon>
        <taxon>Sesamum</taxon>
    </lineage>
</organism>
<dbReference type="Proteomes" id="UP001293254">
    <property type="component" value="Unassembled WGS sequence"/>
</dbReference>
<comment type="caution">
    <text evidence="1">The sequence shown here is derived from an EMBL/GenBank/DDBJ whole genome shotgun (WGS) entry which is preliminary data.</text>
</comment>
<evidence type="ECO:0000313" key="2">
    <source>
        <dbReference type="Proteomes" id="UP001293254"/>
    </source>
</evidence>
<dbReference type="EMBL" id="JACGWO010000001">
    <property type="protein sequence ID" value="KAK4438519.1"/>
    <property type="molecule type" value="Genomic_DNA"/>
</dbReference>
<reference evidence="1" key="1">
    <citation type="submission" date="2020-06" db="EMBL/GenBank/DDBJ databases">
        <authorList>
            <person name="Li T."/>
            <person name="Hu X."/>
            <person name="Zhang T."/>
            <person name="Song X."/>
            <person name="Zhang H."/>
            <person name="Dai N."/>
            <person name="Sheng W."/>
            <person name="Hou X."/>
            <person name="Wei L."/>
        </authorList>
    </citation>
    <scope>NUCLEOTIDE SEQUENCE</scope>
    <source>
        <strain evidence="1">3651</strain>
        <tissue evidence="1">Leaf</tissue>
    </source>
</reference>
<dbReference type="AlphaFoldDB" id="A0AAE1YYA9"/>
<reference evidence="1" key="2">
    <citation type="journal article" date="2024" name="Plant">
        <title>Genomic evolution and insights into agronomic trait innovations of Sesamum species.</title>
        <authorList>
            <person name="Miao H."/>
            <person name="Wang L."/>
            <person name="Qu L."/>
            <person name="Liu H."/>
            <person name="Sun Y."/>
            <person name="Le M."/>
            <person name="Wang Q."/>
            <person name="Wei S."/>
            <person name="Zheng Y."/>
            <person name="Lin W."/>
            <person name="Duan Y."/>
            <person name="Cao H."/>
            <person name="Xiong S."/>
            <person name="Wang X."/>
            <person name="Wei L."/>
            <person name="Li C."/>
            <person name="Ma Q."/>
            <person name="Ju M."/>
            <person name="Zhao R."/>
            <person name="Li G."/>
            <person name="Mu C."/>
            <person name="Tian Q."/>
            <person name="Mei H."/>
            <person name="Zhang T."/>
            <person name="Gao T."/>
            <person name="Zhang H."/>
        </authorList>
    </citation>
    <scope>NUCLEOTIDE SEQUENCE</scope>
    <source>
        <strain evidence="1">3651</strain>
    </source>
</reference>
<name>A0AAE1YYA9_9LAMI</name>
<sequence length="336" mass="37886">MSSNGYSNKKSPERIFRAMCPHVSSQGTVRRPVLSHLLSSYDDPDAREISFMPDLNSYILARNVMSSRSAGMANLYRPRRGSSTPSTSAPIPCGVSHNPALDPPPPVEISTGYDKAVLSESLKEALNTKIGKGKGKVDDVPVTGDNFSSIPTSQSSVSKKEVEKYEKTLRQMREKWIQSVSLGLEPLGSGPMLKLHWQAGVEQGIKDFYVTENCQLLVKHTRLEGARAFLESPVFYTIIDLKVFKELVSTWNKFLHQIHNLKAFKEGFDVSQLDFDKNELFRPYHDEHKVIDVPIDNEFYLLLPPEAMDPFIMASHLFPPTFHLQQWSLISPCYAR</sequence>